<dbReference type="EMBL" id="ML996581">
    <property type="protein sequence ID" value="KAF2754143.1"/>
    <property type="molecule type" value="Genomic_DNA"/>
</dbReference>
<gene>
    <name evidence="13" type="ORF">EJ05DRAFT_504254</name>
</gene>
<dbReference type="GeneID" id="54488589"/>
<keyword evidence="8 11" id="KW-0496">Mitochondrion</keyword>
<sequence length="92" mass="10202">MVSAGVNVLRWSALGVGIFYGFSHQRSITASDKAHEAKAEWDRKQSLITRAKQEYQKQTQPQSFQSQTAGKADLNDPNVDLDTLITYGEGSK</sequence>
<dbReference type="GO" id="GO:0005743">
    <property type="term" value="C:mitochondrial inner membrane"/>
    <property type="evidence" value="ECO:0007669"/>
    <property type="project" value="UniProtKB-SubCell"/>
</dbReference>
<dbReference type="AlphaFoldDB" id="A0A6A6VV90"/>
<evidence type="ECO:0000256" key="1">
    <source>
        <dbReference type="ARBA" id="ARBA00004273"/>
    </source>
</evidence>
<keyword evidence="14" id="KW-1185">Reference proteome</keyword>
<keyword evidence="4 11" id="KW-0138">CF(0)</keyword>
<dbReference type="GO" id="GO:0045259">
    <property type="term" value="C:proton-transporting ATP synthase complex"/>
    <property type="evidence" value="ECO:0007669"/>
    <property type="project" value="UniProtKB-UniRule"/>
</dbReference>
<evidence type="ECO:0000256" key="6">
    <source>
        <dbReference type="ARBA" id="ARBA00022792"/>
    </source>
</evidence>
<evidence type="ECO:0000256" key="11">
    <source>
        <dbReference type="RuleBase" id="RU367005"/>
    </source>
</evidence>
<comment type="function">
    <text evidence="11">Subunit e, of the mitochondrial membrane ATP synthase complex (F(1)F(0) ATP synthase or Complex V) that produces ATP from ADP in the presence of a proton gradient across the membrane which is generated by electron transport complexes of the respiratory chain. ATP synthase complex consist of a soluble F(1) head domain - the catalytic core - and a membrane F(1) domain - the membrane proton channel. These two domains are linked by a central stalk rotating inside the F(1) region and a stationary peripheral stalk. During catalysis, ATP synthesis in the catalytic domain of F(1) is coupled via a rotary mechanism of the central stalk subunits to proton translocation. In vivo, can only synthesize ATP although its ATP hydrolase activity can be activated artificially in vitro. Part of the complex F(0) domain.</text>
</comment>
<reference evidence="13" key="1">
    <citation type="journal article" date="2020" name="Stud. Mycol.">
        <title>101 Dothideomycetes genomes: a test case for predicting lifestyles and emergence of pathogens.</title>
        <authorList>
            <person name="Haridas S."/>
            <person name="Albert R."/>
            <person name="Binder M."/>
            <person name="Bloem J."/>
            <person name="Labutti K."/>
            <person name="Salamov A."/>
            <person name="Andreopoulos B."/>
            <person name="Baker S."/>
            <person name="Barry K."/>
            <person name="Bills G."/>
            <person name="Bluhm B."/>
            <person name="Cannon C."/>
            <person name="Castanera R."/>
            <person name="Culley D."/>
            <person name="Daum C."/>
            <person name="Ezra D."/>
            <person name="Gonzalez J."/>
            <person name="Henrissat B."/>
            <person name="Kuo A."/>
            <person name="Liang C."/>
            <person name="Lipzen A."/>
            <person name="Lutzoni F."/>
            <person name="Magnuson J."/>
            <person name="Mondo S."/>
            <person name="Nolan M."/>
            <person name="Ohm R."/>
            <person name="Pangilinan J."/>
            <person name="Park H.-J."/>
            <person name="Ramirez L."/>
            <person name="Alfaro M."/>
            <person name="Sun H."/>
            <person name="Tritt A."/>
            <person name="Yoshinaga Y."/>
            <person name="Zwiers L.-H."/>
            <person name="Turgeon B."/>
            <person name="Goodwin S."/>
            <person name="Spatafora J."/>
            <person name="Crous P."/>
            <person name="Grigoriev I."/>
        </authorList>
    </citation>
    <scope>NUCLEOTIDE SEQUENCE</scope>
    <source>
        <strain evidence="13">CBS 121739</strain>
    </source>
</reference>
<evidence type="ECO:0000313" key="13">
    <source>
        <dbReference type="EMBL" id="KAF2754143.1"/>
    </source>
</evidence>
<dbReference type="InterPro" id="IPR008386">
    <property type="entry name" value="ATP_synth_F0_esu_mt"/>
</dbReference>
<feature type="compositionally biased region" description="Low complexity" evidence="12">
    <location>
        <begin position="56"/>
        <end position="68"/>
    </location>
</feature>
<keyword evidence="3 11" id="KW-0813">Transport</keyword>
<evidence type="ECO:0000256" key="3">
    <source>
        <dbReference type="ARBA" id="ARBA00022448"/>
    </source>
</evidence>
<evidence type="ECO:0000256" key="5">
    <source>
        <dbReference type="ARBA" id="ARBA00022781"/>
    </source>
</evidence>
<evidence type="ECO:0000256" key="7">
    <source>
        <dbReference type="ARBA" id="ARBA00023065"/>
    </source>
</evidence>
<keyword evidence="10 11" id="KW-0066">ATP synthesis</keyword>
<evidence type="ECO:0000256" key="8">
    <source>
        <dbReference type="ARBA" id="ARBA00023128"/>
    </source>
</evidence>
<proteinExistence type="inferred from homology"/>
<keyword evidence="9" id="KW-0472">Membrane</keyword>
<evidence type="ECO:0000313" key="14">
    <source>
        <dbReference type="Proteomes" id="UP000799437"/>
    </source>
</evidence>
<dbReference type="RefSeq" id="XP_033596594.1">
    <property type="nucleotide sequence ID" value="XM_033747535.1"/>
</dbReference>
<evidence type="ECO:0000256" key="10">
    <source>
        <dbReference type="ARBA" id="ARBA00023310"/>
    </source>
</evidence>
<protein>
    <recommendedName>
        <fullName evidence="11">ATP synthase F(0) complex subunit e, mitochondrial</fullName>
    </recommendedName>
</protein>
<keyword evidence="5 11" id="KW-0375">Hydrogen ion transport</keyword>
<dbReference type="GO" id="GO:0015078">
    <property type="term" value="F:proton transmembrane transporter activity"/>
    <property type="evidence" value="ECO:0007669"/>
    <property type="project" value="InterPro"/>
</dbReference>
<name>A0A6A6VV90_9PEZI</name>
<evidence type="ECO:0000256" key="9">
    <source>
        <dbReference type="ARBA" id="ARBA00023136"/>
    </source>
</evidence>
<dbReference type="GO" id="GO:0015986">
    <property type="term" value="P:proton motive force-driven ATP synthesis"/>
    <property type="evidence" value="ECO:0007669"/>
    <property type="project" value="InterPro"/>
</dbReference>
<dbReference type="Proteomes" id="UP000799437">
    <property type="component" value="Unassembled WGS sequence"/>
</dbReference>
<evidence type="ECO:0000256" key="2">
    <source>
        <dbReference type="ARBA" id="ARBA00007333"/>
    </source>
</evidence>
<comment type="similarity">
    <text evidence="2 11">Belongs to the ATPase e subunit family.</text>
</comment>
<accession>A0A6A6VV90</accession>
<comment type="subcellular location">
    <subcellularLocation>
        <location evidence="1 11">Mitochondrion inner membrane</location>
    </subcellularLocation>
</comment>
<keyword evidence="6 11" id="KW-0999">Mitochondrion inner membrane</keyword>
<organism evidence="13 14">
    <name type="scientific">Pseudovirgaria hyperparasitica</name>
    <dbReference type="NCBI Taxonomy" id="470096"/>
    <lineage>
        <taxon>Eukaryota</taxon>
        <taxon>Fungi</taxon>
        <taxon>Dikarya</taxon>
        <taxon>Ascomycota</taxon>
        <taxon>Pezizomycotina</taxon>
        <taxon>Dothideomycetes</taxon>
        <taxon>Dothideomycetes incertae sedis</taxon>
        <taxon>Acrospermales</taxon>
        <taxon>Acrospermaceae</taxon>
        <taxon>Pseudovirgaria</taxon>
    </lineage>
</organism>
<evidence type="ECO:0000256" key="12">
    <source>
        <dbReference type="SAM" id="MobiDB-lite"/>
    </source>
</evidence>
<feature type="region of interest" description="Disordered" evidence="12">
    <location>
        <begin position="52"/>
        <end position="92"/>
    </location>
</feature>
<keyword evidence="7 11" id="KW-0406">Ion transport</keyword>
<dbReference type="OrthoDB" id="2125027at2759"/>
<comment type="subunit">
    <text evidence="11">F-type ATPases have 2 components, CF(1) - the catalytic core - and CF(0) - the membrane proton channel. CF(1) and CF(0) have multiple subunits.</text>
</comment>
<evidence type="ECO:0000256" key="4">
    <source>
        <dbReference type="ARBA" id="ARBA00022547"/>
    </source>
</evidence>
<dbReference type="Pfam" id="PF05680">
    <property type="entry name" value="ATP-synt_E"/>
    <property type="match status" value="1"/>
</dbReference>